<keyword evidence="3 4" id="KW-0378">Hydrolase</keyword>
<organism evidence="5 6">
    <name type="scientific">Aequorivita soesokkakensis</name>
    <dbReference type="NCBI Taxonomy" id="1385699"/>
    <lineage>
        <taxon>Bacteria</taxon>
        <taxon>Pseudomonadati</taxon>
        <taxon>Bacteroidota</taxon>
        <taxon>Flavobacteriia</taxon>
        <taxon>Flavobacteriales</taxon>
        <taxon>Flavobacteriaceae</taxon>
        <taxon>Aequorivita</taxon>
    </lineage>
</organism>
<evidence type="ECO:0000313" key="6">
    <source>
        <dbReference type="Proteomes" id="UP000077552"/>
    </source>
</evidence>
<dbReference type="Proteomes" id="UP000077552">
    <property type="component" value="Unassembled WGS sequence"/>
</dbReference>
<dbReference type="OrthoDB" id="9784988at2"/>
<dbReference type="GO" id="GO:0046872">
    <property type="term" value="F:metal ion binding"/>
    <property type="evidence" value="ECO:0007669"/>
    <property type="project" value="UniProtKB-KW"/>
</dbReference>
<dbReference type="NCBIfam" id="NF001159">
    <property type="entry name" value="PRK00150.1-3"/>
    <property type="match status" value="1"/>
</dbReference>
<dbReference type="EMBL" id="LXIE01000008">
    <property type="protein sequence ID" value="OAD91896.1"/>
    <property type="molecule type" value="Genomic_DNA"/>
</dbReference>
<dbReference type="Pfam" id="PF01327">
    <property type="entry name" value="Pep_deformylase"/>
    <property type="match status" value="1"/>
</dbReference>
<dbReference type="AlphaFoldDB" id="A0A1A9LG56"/>
<accession>A0A1A9LG56</accession>
<protein>
    <recommendedName>
        <fullName evidence="4">Peptide deformylase</fullName>
        <shortName evidence="4">PDF</shortName>
        <ecNumber evidence="4">3.5.1.88</ecNumber>
    </recommendedName>
    <alternativeName>
        <fullName evidence="4">Polypeptide deformylase</fullName>
    </alternativeName>
</protein>
<keyword evidence="6" id="KW-1185">Reference proteome</keyword>
<comment type="cofactor">
    <cofactor evidence="4">
        <name>Fe(2+)</name>
        <dbReference type="ChEBI" id="CHEBI:29033"/>
    </cofactor>
    <text evidence="4">Binds 1 Fe(2+) ion.</text>
</comment>
<comment type="catalytic activity">
    <reaction evidence="4">
        <text>N-terminal N-formyl-L-methionyl-[peptide] + H2O = N-terminal L-methionyl-[peptide] + formate</text>
        <dbReference type="Rhea" id="RHEA:24420"/>
        <dbReference type="Rhea" id="RHEA-COMP:10639"/>
        <dbReference type="Rhea" id="RHEA-COMP:10640"/>
        <dbReference type="ChEBI" id="CHEBI:15377"/>
        <dbReference type="ChEBI" id="CHEBI:15740"/>
        <dbReference type="ChEBI" id="CHEBI:49298"/>
        <dbReference type="ChEBI" id="CHEBI:64731"/>
        <dbReference type="EC" id="3.5.1.88"/>
    </reaction>
</comment>
<dbReference type="RefSeq" id="WP_068761299.1">
    <property type="nucleotide sequence ID" value="NZ_LXIE01000008.1"/>
</dbReference>
<dbReference type="SUPFAM" id="SSF56420">
    <property type="entry name" value="Peptide deformylase"/>
    <property type="match status" value="1"/>
</dbReference>
<evidence type="ECO:0000256" key="2">
    <source>
        <dbReference type="ARBA" id="ARBA00022723"/>
    </source>
</evidence>
<dbReference type="NCBIfam" id="TIGR00079">
    <property type="entry name" value="pept_deformyl"/>
    <property type="match status" value="1"/>
</dbReference>
<name>A0A1A9LG56_9FLAO</name>
<dbReference type="GO" id="GO:0042586">
    <property type="term" value="F:peptide deformylase activity"/>
    <property type="evidence" value="ECO:0007669"/>
    <property type="project" value="UniProtKB-UniRule"/>
</dbReference>
<dbReference type="InterPro" id="IPR036821">
    <property type="entry name" value="Peptide_deformylase_sf"/>
</dbReference>
<dbReference type="STRING" id="1385699.A7A78_10415"/>
<dbReference type="CDD" id="cd00487">
    <property type="entry name" value="Pep_deformylase"/>
    <property type="match status" value="1"/>
</dbReference>
<keyword evidence="4" id="KW-0648">Protein biosynthesis</keyword>
<comment type="similarity">
    <text evidence="1 4">Belongs to the polypeptide deformylase family.</text>
</comment>
<sequence>MILPIVAYGDPVLRKETEEITKEYPNLDAVLENMFETMYEARGIGLAAPQVNIPIRLFIVDATPFEDDEDLSEEEQKFVSTFKRAFINARIVEESGDEWAFNEGCLSIPDVREDVFRKPNIVMEYEDENFKKHKESFSGIVARIIQHEYDHIEGVLFTDKLSPLKKRLIKGKLENISKGKVSIEYRMKFPNAKKKR</sequence>
<dbReference type="PANTHER" id="PTHR10458">
    <property type="entry name" value="PEPTIDE DEFORMYLASE"/>
    <property type="match status" value="1"/>
</dbReference>
<comment type="function">
    <text evidence="4">Removes the formyl group from the N-terminal Met of newly synthesized proteins. Requires at least a dipeptide for an efficient rate of reaction. N-terminal L-methionine is a prerequisite for activity but the enzyme has broad specificity at other positions.</text>
</comment>
<gene>
    <name evidence="4" type="primary">def</name>
    <name evidence="5" type="ORF">A7A78_10415</name>
</gene>
<dbReference type="GO" id="GO:0006412">
    <property type="term" value="P:translation"/>
    <property type="evidence" value="ECO:0007669"/>
    <property type="project" value="UniProtKB-UniRule"/>
</dbReference>
<evidence type="ECO:0000256" key="4">
    <source>
        <dbReference type="HAMAP-Rule" id="MF_00163"/>
    </source>
</evidence>
<feature type="binding site" evidence="4">
    <location>
        <position position="147"/>
    </location>
    <ligand>
        <name>Fe cation</name>
        <dbReference type="ChEBI" id="CHEBI:24875"/>
    </ligand>
</feature>
<dbReference type="PRINTS" id="PR01576">
    <property type="entry name" value="PDEFORMYLASE"/>
</dbReference>
<evidence type="ECO:0000256" key="3">
    <source>
        <dbReference type="ARBA" id="ARBA00022801"/>
    </source>
</evidence>
<dbReference type="EC" id="3.5.1.88" evidence="4"/>
<feature type="binding site" evidence="4">
    <location>
        <position position="105"/>
    </location>
    <ligand>
        <name>Fe cation</name>
        <dbReference type="ChEBI" id="CHEBI:24875"/>
    </ligand>
</feature>
<reference evidence="5 6" key="1">
    <citation type="submission" date="2016-05" db="EMBL/GenBank/DDBJ databases">
        <title>Genome sequencing of Vitellibacter soesokkakensis RSSK-12.</title>
        <authorList>
            <person name="Thevarajoo S."/>
            <person name="Selvaratnam C."/>
            <person name="Goh K.M."/>
            <person name="Chan K.-G."/>
            <person name="Chong C.S."/>
        </authorList>
    </citation>
    <scope>NUCLEOTIDE SEQUENCE [LARGE SCALE GENOMIC DNA]</scope>
    <source>
        <strain evidence="5 6">RSSK-12</strain>
    </source>
</reference>
<keyword evidence="4" id="KW-0408">Iron</keyword>
<comment type="caution">
    <text evidence="5">The sequence shown here is derived from an EMBL/GenBank/DDBJ whole genome shotgun (WGS) entry which is preliminary data.</text>
</comment>
<dbReference type="HAMAP" id="MF_00163">
    <property type="entry name" value="Pep_deformylase"/>
    <property type="match status" value="1"/>
</dbReference>
<evidence type="ECO:0000256" key="1">
    <source>
        <dbReference type="ARBA" id="ARBA00010759"/>
    </source>
</evidence>
<feature type="active site" evidence="4">
    <location>
        <position position="148"/>
    </location>
</feature>
<dbReference type="InterPro" id="IPR023635">
    <property type="entry name" value="Peptide_deformylase"/>
</dbReference>
<proteinExistence type="inferred from homology"/>
<evidence type="ECO:0000313" key="5">
    <source>
        <dbReference type="EMBL" id="OAD91896.1"/>
    </source>
</evidence>
<dbReference type="PIRSF" id="PIRSF004749">
    <property type="entry name" value="Pep_def"/>
    <property type="match status" value="1"/>
</dbReference>
<dbReference type="PANTHER" id="PTHR10458:SF22">
    <property type="entry name" value="PEPTIDE DEFORMYLASE"/>
    <property type="match status" value="1"/>
</dbReference>
<feature type="binding site" evidence="4">
    <location>
        <position position="151"/>
    </location>
    <ligand>
        <name>Fe cation</name>
        <dbReference type="ChEBI" id="CHEBI:24875"/>
    </ligand>
</feature>
<dbReference type="Gene3D" id="3.90.45.10">
    <property type="entry name" value="Peptide deformylase"/>
    <property type="match status" value="1"/>
</dbReference>
<keyword evidence="2 4" id="KW-0479">Metal-binding</keyword>